<dbReference type="RefSeq" id="XP_033445726.1">
    <property type="nucleotide sequence ID" value="XM_033590165.1"/>
</dbReference>
<dbReference type="Proteomes" id="UP000800082">
    <property type="component" value="Unassembled WGS sequence"/>
</dbReference>
<name>A0A6A5REE0_9PLEO</name>
<dbReference type="GeneID" id="54347825"/>
<evidence type="ECO:0000313" key="2">
    <source>
        <dbReference type="Proteomes" id="UP000800082"/>
    </source>
</evidence>
<accession>A0A6A5REE0</accession>
<dbReference type="EMBL" id="ML978984">
    <property type="protein sequence ID" value="KAF1925474.1"/>
    <property type="molecule type" value="Genomic_DNA"/>
</dbReference>
<gene>
    <name evidence="1" type="ORF">M421DRAFT_398728</name>
</gene>
<keyword evidence="2" id="KW-1185">Reference proteome</keyword>
<organism evidence="1 2">
    <name type="scientific">Didymella exigua CBS 183.55</name>
    <dbReference type="NCBI Taxonomy" id="1150837"/>
    <lineage>
        <taxon>Eukaryota</taxon>
        <taxon>Fungi</taxon>
        <taxon>Dikarya</taxon>
        <taxon>Ascomycota</taxon>
        <taxon>Pezizomycotina</taxon>
        <taxon>Dothideomycetes</taxon>
        <taxon>Pleosporomycetidae</taxon>
        <taxon>Pleosporales</taxon>
        <taxon>Pleosporineae</taxon>
        <taxon>Didymellaceae</taxon>
        <taxon>Didymella</taxon>
    </lineage>
</organism>
<protein>
    <submittedName>
        <fullName evidence="1">Uncharacterized protein</fullName>
    </submittedName>
</protein>
<proteinExistence type="predicted"/>
<reference evidence="1" key="1">
    <citation type="journal article" date="2020" name="Stud. Mycol.">
        <title>101 Dothideomycetes genomes: a test case for predicting lifestyles and emergence of pathogens.</title>
        <authorList>
            <person name="Haridas S."/>
            <person name="Albert R."/>
            <person name="Binder M."/>
            <person name="Bloem J."/>
            <person name="Labutti K."/>
            <person name="Salamov A."/>
            <person name="Andreopoulos B."/>
            <person name="Baker S."/>
            <person name="Barry K."/>
            <person name="Bills G."/>
            <person name="Bluhm B."/>
            <person name="Cannon C."/>
            <person name="Castanera R."/>
            <person name="Culley D."/>
            <person name="Daum C."/>
            <person name="Ezra D."/>
            <person name="Gonzalez J."/>
            <person name="Henrissat B."/>
            <person name="Kuo A."/>
            <person name="Liang C."/>
            <person name="Lipzen A."/>
            <person name="Lutzoni F."/>
            <person name="Magnuson J."/>
            <person name="Mondo S."/>
            <person name="Nolan M."/>
            <person name="Ohm R."/>
            <person name="Pangilinan J."/>
            <person name="Park H.-J."/>
            <person name="Ramirez L."/>
            <person name="Alfaro M."/>
            <person name="Sun H."/>
            <person name="Tritt A."/>
            <person name="Yoshinaga Y."/>
            <person name="Zwiers L.-H."/>
            <person name="Turgeon B."/>
            <person name="Goodwin S."/>
            <person name="Spatafora J."/>
            <person name="Crous P."/>
            <person name="Grigoriev I."/>
        </authorList>
    </citation>
    <scope>NUCLEOTIDE SEQUENCE</scope>
    <source>
        <strain evidence="1">CBS 183.55</strain>
    </source>
</reference>
<sequence>MKICAPAKQENGHHQLNVLTSVTAQSYDVLIDVEISLSREAAIIPGRSTSRRQLYGIIQTPIGAPLACLFAEHTQCTSTAATWASHPLLVPVAASRQGSCAQGDPLQCAPACALLSSHLEPQDQSPATNILCHRPYRPPFPDLYCRYGHRAPRTRRGHDSGDRLVPLSPSFRANKRAPVASLRHEYQRQESPGICAQMNRVKTFERCARREVIASSRSAPPLVSAQFIRRPASSNQRQNLTLPRVIARKSANLMSIRWPIALQIAEFGSLDGSRNGLNSARFTLTDHEGKRRYLGATPGARLEGYYSELGGQC</sequence>
<dbReference type="AlphaFoldDB" id="A0A6A5REE0"/>
<evidence type="ECO:0000313" key="1">
    <source>
        <dbReference type="EMBL" id="KAF1925474.1"/>
    </source>
</evidence>